<dbReference type="RefSeq" id="XP_052131575.1">
    <property type="nucleotide sequence ID" value="XM_052275615.1"/>
</dbReference>
<dbReference type="Pfam" id="PF13358">
    <property type="entry name" value="DDE_3"/>
    <property type="match status" value="1"/>
</dbReference>
<reference evidence="3" key="1">
    <citation type="submission" date="2025-08" db="UniProtKB">
        <authorList>
            <consortium name="RefSeq"/>
        </authorList>
    </citation>
    <scope>IDENTIFICATION</scope>
    <source>
        <tissue evidence="3">Whole organism</tissue>
    </source>
</reference>
<feature type="domain" description="Tc1-like transposase DDE" evidence="1">
    <location>
        <begin position="6"/>
        <end position="143"/>
    </location>
</feature>
<dbReference type="OrthoDB" id="6757964at2759"/>
<evidence type="ECO:0000313" key="3">
    <source>
        <dbReference type="RefSeq" id="XP_052131575.1"/>
    </source>
</evidence>
<dbReference type="Gene3D" id="3.30.420.10">
    <property type="entry name" value="Ribonuclease H-like superfamily/Ribonuclease H"/>
    <property type="match status" value="1"/>
</dbReference>
<dbReference type="PANTHER" id="PTHR33939">
    <property type="entry name" value="PROTEIN CBG22215"/>
    <property type="match status" value="1"/>
</dbReference>
<name>A0A9C6X9H0_FRAOC</name>
<sequence length="210" mass="24214">MKDAWADYHQDMNAELFEKWFDGQLLPALARTFPGESCVIVMDNAPYHSRLKHLTPSMNMRKDRIVEIMQHHRLAVPLKNNGDVAKKTVLLQAWAQAGIPKVYQLDCDAAKAGHEVLRLPPYWCIFNPIENVWSWVKGTLRTQNASLKASGASLLYQIREVVSSMPQHFWANYCRKARREEDTHMRAPRIEPFIINTEGDSDDSDYSENE</sequence>
<dbReference type="Proteomes" id="UP000504606">
    <property type="component" value="Unplaced"/>
</dbReference>
<dbReference type="KEGG" id="foc:113215796"/>
<organism evidence="2 3">
    <name type="scientific">Frankliniella occidentalis</name>
    <name type="common">Western flower thrips</name>
    <name type="synonym">Euthrips occidentalis</name>
    <dbReference type="NCBI Taxonomy" id="133901"/>
    <lineage>
        <taxon>Eukaryota</taxon>
        <taxon>Metazoa</taxon>
        <taxon>Ecdysozoa</taxon>
        <taxon>Arthropoda</taxon>
        <taxon>Hexapoda</taxon>
        <taxon>Insecta</taxon>
        <taxon>Pterygota</taxon>
        <taxon>Neoptera</taxon>
        <taxon>Paraneoptera</taxon>
        <taxon>Thysanoptera</taxon>
        <taxon>Terebrantia</taxon>
        <taxon>Thripoidea</taxon>
        <taxon>Thripidae</taxon>
        <taxon>Frankliniella</taxon>
    </lineage>
</organism>
<accession>A0A9C6X9H0</accession>
<proteinExistence type="predicted"/>
<gene>
    <name evidence="3" type="primary">LOC113215796</name>
</gene>
<dbReference type="GO" id="GO:0003676">
    <property type="term" value="F:nucleic acid binding"/>
    <property type="evidence" value="ECO:0007669"/>
    <property type="project" value="InterPro"/>
</dbReference>
<evidence type="ECO:0000259" key="1">
    <source>
        <dbReference type="Pfam" id="PF13358"/>
    </source>
</evidence>
<keyword evidence="2" id="KW-1185">Reference proteome</keyword>
<evidence type="ECO:0000313" key="2">
    <source>
        <dbReference type="Proteomes" id="UP000504606"/>
    </source>
</evidence>
<dbReference type="PANTHER" id="PTHR33939:SF1">
    <property type="entry name" value="DUF4371 DOMAIN-CONTAINING PROTEIN"/>
    <property type="match status" value="1"/>
</dbReference>
<dbReference type="GeneID" id="113215796"/>
<protein>
    <submittedName>
        <fullName evidence="3">Uncharacterized protein LOC113215796</fullName>
    </submittedName>
</protein>
<dbReference type="AlphaFoldDB" id="A0A9C6X9H0"/>
<dbReference type="InterPro" id="IPR036397">
    <property type="entry name" value="RNaseH_sf"/>
</dbReference>
<dbReference type="InterPro" id="IPR038717">
    <property type="entry name" value="Tc1-like_DDE_dom"/>
</dbReference>